<reference evidence="11" key="1">
    <citation type="submission" date="2014-03" db="EMBL/GenBank/DDBJ databases">
        <authorList>
            <person name="Casaregola S."/>
        </authorList>
    </citation>
    <scope>NUCLEOTIDE SEQUENCE [LARGE SCALE GENOMIC DNA]</scope>
    <source>
        <strain evidence="11">CLIB 918</strain>
    </source>
</reference>
<dbReference type="OrthoDB" id="289314at2759"/>
<evidence type="ECO:0000256" key="2">
    <source>
        <dbReference type="ARBA" id="ARBA00010883"/>
    </source>
</evidence>
<feature type="domain" description="PX" evidence="10">
    <location>
        <begin position="83"/>
        <end position="199"/>
    </location>
</feature>
<gene>
    <name evidence="11" type="ORF">BN980_GECA32s00890g</name>
</gene>
<evidence type="ECO:0000313" key="11">
    <source>
        <dbReference type="EMBL" id="CDO57994.1"/>
    </source>
</evidence>
<evidence type="ECO:0000256" key="8">
    <source>
        <dbReference type="ARBA" id="ARBA00023136"/>
    </source>
</evidence>
<dbReference type="CDD" id="cd06867">
    <property type="entry name" value="PX_SNX41_42"/>
    <property type="match status" value="1"/>
</dbReference>
<dbReference type="Pfam" id="PF00787">
    <property type="entry name" value="PX"/>
    <property type="match status" value="1"/>
</dbReference>
<evidence type="ECO:0000256" key="9">
    <source>
        <dbReference type="SAM" id="MobiDB-lite"/>
    </source>
</evidence>
<keyword evidence="8" id="KW-0472">Membrane</keyword>
<dbReference type="InterPro" id="IPR027267">
    <property type="entry name" value="AH/BAR_dom_sf"/>
</dbReference>
<feature type="region of interest" description="Disordered" evidence="9">
    <location>
        <begin position="393"/>
        <end position="486"/>
    </location>
</feature>
<dbReference type="GO" id="GO:0005829">
    <property type="term" value="C:cytosol"/>
    <property type="evidence" value="ECO:0007669"/>
    <property type="project" value="GOC"/>
</dbReference>
<evidence type="ECO:0000256" key="7">
    <source>
        <dbReference type="ARBA" id="ARBA00023121"/>
    </source>
</evidence>
<proteinExistence type="inferred from homology"/>
<keyword evidence="4" id="KW-0967">Endosome</keyword>
<dbReference type="SMART" id="SM00312">
    <property type="entry name" value="PX"/>
    <property type="match status" value="1"/>
</dbReference>
<comment type="subcellular location">
    <subcellularLocation>
        <location evidence="1">Endosome membrane</location>
        <topology evidence="1">Peripheral membrane protein</topology>
    </subcellularLocation>
</comment>
<dbReference type="Gene3D" id="3.30.1520.10">
    <property type="entry name" value="Phox-like domain"/>
    <property type="match status" value="1"/>
</dbReference>
<dbReference type="SUPFAM" id="SSF64268">
    <property type="entry name" value="PX domain"/>
    <property type="match status" value="1"/>
</dbReference>
<evidence type="ECO:0000313" key="12">
    <source>
        <dbReference type="Proteomes" id="UP000242525"/>
    </source>
</evidence>
<dbReference type="InterPro" id="IPR044106">
    <property type="entry name" value="PX_Snx41/Atg20"/>
</dbReference>
<dbReference type="GO" id="GO:0010008">
    <property type="term" value="C:endosome membrane"/>
    <property type="evidence" value="ECO:0007669"/>
    <property type="project" value="UniProtKB-SubCell"/>
</dbReference>
<dbReference type="GO" id="GO:0042147">
    <property type="term" value="P:retrograde transport, endosome to Golgi"/>
    <property type="evidence" value="ECO:0007669"/>
    <property type="project" value="InterPro"/>
</dbReference>
<name>A0A0J9XK63_GEOCN</name>
<keyword evidence="6" id="KW-0072">Autophagy</keyword>
<dbReference type="GO" id="GO:0006914">
    <property type="term" value="P:autophagy"/>
    <property type="evidence" value="ECO:0007669"/>
    <property type="project" value="UniProtKB-KW"/>
</dbReference>
<organism evidence="11 12">
    <name type="scientific">Geotrichum candidum</name>
    <name type="common">Oospora lactis</name>
    <name type="synonym">Dipodascus geotrichum</name>
    <dbReference type="NCBI Taxonomy" id="1173061"/>
    <lineage>
        <taxon>Eukaryota</taxon>
        <taxon>Fungi</taxon>
        <taxon>Dikarya</taxon>
        <taxon>Ascomycota</taxon>
        <taxon>Saccharomycotina</taxon>
        <taxon>Dipodascomycetes</taxon>
        <taxon>Dipodascales</taxon>
        <taxon>Dipodascaceae</taxon>
        <taxon>Geotrichum</taxon>
    </lineage>
</organism>
<dbReference type="PANTHER" id="PTHR46979">
    <property type="entry name" value="SORTING NEXIN-41"/>
    <property type="match status" value="1"/>
</dbReference>
<dbReference type="GO" id="GO:0015031">
    <property type="term" value="P:protein transport"/>
    <property type="evidence" value="ECO:0007669"/>
    <property type="project" value="UniProtKB-KW"/>
</dbReference>
<feature type="compositionally biased region" description="Polar residues" evidence="9">
    <location>
        <begin position="405"/>
        <end position="418"/>
    </location>
</feature>
<evidence type="ECO:0000256" key="1">
    <source>
        <dbReference type="ARBA" id="ARBA00004481"/>
    </source>
</evidence>
<evidence type="ECO:0000256" key="3">
    <source>
        <dbReference type="ARBA" id="ARBA00022448"/>
    </source>
</evidence>
<keyword evidence="12" id="KW-1185">Reference proteome</keyword>
<accession>A0A0J9XK63</accession>
<protein>
    <submittedName>
        <fullName evidence="11">Similar to Saccharomyces cerevisiae YDR425W SNX41 Sorting nexin</fullName>
    </submittedName>
</protein>
<comment type="caution">
    <text evidence="11">The sequence shown here is derived from an EMBL/GenBank/DDBJ whole genome shotgun (WGS) entry which is preliminary data.</text>
</comment>
<dbReference type="InterPro" id="IPR051079">
    <property type="entry name" value="Sorting_Nexin_Autophagy"/>
</dbReference>
<dbReference type="Proteomes" id="UP000242525">
    <property type="component" value="Unassembled WGS sequence"/>
</dbReference>
<evidence type="ECO:0000256" key="6">
    <source>
        <dbReference type="ARBA" id="ARBA00023006"/>
    </source>
</evidence>
<dbReference type="PROSITE" id="PS50195">
    <property type="entry name" value="PX"/>
    <property type="match status" value="1"/>
</dbReference>
<evidence type="ECO:0000256" key="4">
    <source>
        <dbReference type="ARBA" id="ARBA00022753"/>
    </source>
</evidence>
<dbReference type="InterPro" id="IPR036871">
    <property type="entry name" value="PX_dom_sf"/>
</dbReference>
<dbReference type="Gene3D" id="1.20.1270.60">
    <property type="entry name" value="Arfaptin homology (AH) domain/BAR domain"/>
    <property type="match status" value="2"/>
</dbReference>
<dbReference type="PANTHER" id="PTHR46979:SF2">
    <property type="entry name" value="SORTING NEXIN-41"/>
    <property type="match status" value="1"/>
</dbReference>
<feature type="compositionally biased region" description="Polar residues" evidence="9">
    <location>
        <begin position="61"/>
        <end position="72"/>
    </location>
</feature>
<dbReference type="GO" id="GO:0035091">
    <property type="term" value="F:phosphatidylinositol binding"/>
    <property type="evidence" value="ECO:0007669"/>
    <property type="project" value="InterPro"/>
</dbReference>
<sequence>MTDFEDNNPFAGSDRRLSSSSSGINSDFASLDIQNTTGSAIDDNDSRSQTSIQDDHETENDGSTTPRRTYSSRVEQILYEYPTEEIAITEAGKSREGSSRGVIVYTIQLREISVRRRYSEFESLRNTLVKLFPTLIIPPIPEKHSMSDYAAAPTKAKEDTTIIEHRRRMLAVFLNRCKSMKQVREHSIFQKFLDPNVSWNEVLSSPPVSLLPKQILKAPPLDPASESIAHTYLPIPSSSATLRNQDDAIYQNAELHAKEYENLVSGGLEKVNRRIIKRYAEQATDLSELGAKFNAFSLEEHQALASAIEKVGQAIDNSYISTEALVSGLSTSFAEPLSESAQFAAIVRSVLKFRKQKALQYEITTESLASKKATLETLERTEQEAQRINAYLHRDHPGLNRGEPVNSNNLSESSTLPSASALLQKGENQPTSDNDTPALHPTSSEGTEDSPETAAPAAPARLEDSSALFPPTHADTVTVKPSSHKKKRSVFSIPGISKLNNAIHSIVDNDPETTRRNNIGKTREQISQLECALAAAKEDVALVSESVKQDLLRYQGQKEEDLKKMMRSYIQCHVEWAKKNLESWQEAKAEINKI</sequence>
<evidence type="ECO:0000259" key="10">
    <source>
        <dbReference type="PROSITE" id="PS50195"/>
    </source>
</evidence>
<dbReference type="AlphaFoldDB" id="A0A0J9XK63"/>
<evidence type="ECO:0000256" key="5">
    <source>
        <dbReference type="ARBA" id="ARBA00022927"/>
    </source>
</evidence>
<dbReference type="STRING" id="1173061.A0A0J9XK63"/>
<dbReference type="EMBL" id="CCBN010000028">
    <property type="protein sequence ID" value="CDO57994.1"/>
    <property type="molecule type" value="Genomic_DNA"/>
</dbReference>
<feature type="compositionally biased region" description="Polar residues" evidence="9">
    <location>
        <begin position="426"/>
        <end position="445"/>
    </location>
</feature>
<dbReference type="InterPro" id="IPR001683">
    <property type="entry name" value="PX_dom"/>
</dbReference>
<feature type="region of interest" description="Disordered" evidence="9">
    <location>
        <begin position="1"/>
        <end position="72"/>
    </location>
</feature>
<comment type="similarity">
    <text evidence="2">Belongs to the sorting nexin family.</text>
</comment>
<feature type="compositionally biased region" description="Low complexity" evidence="9">
    <location>
        <begin position="18"/>
        <end position="30"/>
    </location>
</feature>
<keyword evidence="5" id="KW-0653">Protein transport</keyword>
<keyword evidence="3" id="KW-0813">Transport</keyword>
<keyword evidence="7" id="KW-0446">Lipid-binding</keyword>